<evidence type="ECO:0000313" key="1">
    <source>
        <dbReference type="EMBL" id="NVO33114.1"/>
    </source>
</evidence>
<dbReference type="EMBL" id="JABKAU010000049">
    <property type="protein sequence ID" value="NVO33114.1"/>
    <property type="molecule type" value="Genomic_DNA"/>
</dbReference>
<reference evidence="1 2" key="1">
    <citation type="submission" date="2020-05" db="EMBL/GenBank/DDBJ databases">
        <title>Hymenobacter terrestris sp. nov. and Hymenobacter lapidiphilus sp. nov., isolated from regoliths in Antarctica.</title>
        <authorList>
            <person name="Sedlacek I."/>
            <person name="Pantucek R."/>
            <person name="Zeman M."/>
            <person name="Holochova P."/>
            <person name="Kralova S."/>
            <person name="Stankova E."/>
            <person name="Sedo O."/>
            <person name="Micenkova L."/>
            <person name="Svec P."/>
            <person name="Gupta V."/>
            <person name="Sood U."/>
            <person name="Korpole U.S."/>
            <person name="Lal R."/>
        </authorList>
    </citation>
    <scope>NUCLEOTIDE SEQUENCE [LARGE SCALE GENOMIC DNA]</scope>
    <source>
        <strain evidence="1 2">P5342</strain>
    </source>
</reference>
<comment type="caution">
    <text evidence="1">The sequence shown here is derived from an EMBL/GenBank/DDBJ whole genome shotgun (WGS) entry which is preliminary data.</text>
</comment>
<proteinExistence type="predicted"/>
<dbReference type="Proteomes" id="UP000565521">
    <property type="component" value="Unassembled WGS sequence"/>
</dbReference>
<evidence type="ECO:0000313" key="2">
    <source>
        <dbReference type="Proteomes" id="UP000565521"/>
    </source>
</evidence>
<sequence>MVDKQADNLLQAEVAALRAMPRAGTFDAVIAGKPIRGTWDHINMPNGIHQIVYRLERSHWISLSLYFNGVEVLLDGKVQLLNIQELGYFEL</sequence>
<dbReference type="RefSeq" id="WP_176909951.1">
    <property type="nucleotide sequence ID" value="NZ_JABKAU010000049.1"/>
</dbReference>
<name>A0A7Y7PSB5_9BACT</name>
<accession>A0A7Y7PSB5</accession>
<protein>
    <submittedName>
        <fullName evidence="1">Uncharacterized protein</fullName>
    </submittedName>
</protein>
<organism evidence="1 2">
    <name type="scientific">Hymenobacter lapidiphilus</name>
    <dbReference type="NCBI Taxonomy" id="2608003"/>
    <lineage>
        <taxon>Bacteria</taxon>
        <taxon>Pseudomonadati</taxon>
        <taxon>Bacteroidota</taxon>
        <taxon>Cytophagia</taxon>
        <taxon>Cytophagales</taxon>
        <taxon>Hymenobacteraceae</taxon>
        <taxon>Hymenobacter</taxon>
    </lineage>
</organism>
<gene>
    <name evidence="1" type="ORF">HW554_18045</name>
</gene>
<keyword evidence="2" id="KW-1185">Reference proteome</keyword>
<dbReference type="AlphaFoldDB" id="A0A7Y7PSB5"/>